<protein>
    <submittedName>
        <fullName evidence="1">Uncharacterized protein</fullName>
    </submittedName>
</protein>
<dbReference type="OrthoDB" id="6351272at2759"/>
<accession>A0A164MLN1</accession>
<gene>
    <name evidence="1" type="ORF">APZ42_031745</name>
</gene>
<dbReference type="GO" id="GO:0008010">
    <property type="term" value="F:structural constituent of chitin-based larval cuticle"/>
    <property type="evidence" value="ECO:0007669"/>
    <property type="project" value="TreeGrafter"/>
</dbReference>
<dbReference type="AlphaFoldDB" id="A0A164MLN1"/>
<dbReference type="PANTHER" id="PTHR10380:SF196">
    <property type="entry name" value="CUTICULAR PROTEIN 72EA"/>
    <property type="match status" value="1"/>
</dbReference>
<dbReference type="GO" id="GO:0062129">
    <property type="term" value="C:chitin-based extracellular matrix"/>
    <property type="evidence" value="ECO:0007669"/>
    <property type="project" value="TreeGrafter"/>
</dbReference>
<evidence type="ECO:0000313" key="2">
    <source>
        <dbReference type="Proteomes" id="UP000076858"/>
    </source>
</evidence>
<dbReference type="InterPro" id="IPR031311">
    <property type="entry name" value="CHIT_BIND_RR_consensus"/>
</dbReference>
<dbReference type="Pfam" id="PF00379">
    <property type="entry name" value="Chitin_bind_4"/>
    <property type="match status" value="2"/>
</dbReference>
<dbReference type="PROSITE" id="PS51155">
    <property type="entry name" value="CHIT_BIND_RR_2"/>
    <property type="match status" value="2"/>
</dbReference>
<reference evidence="1 2" key="1">
    <citation type="submission" date="2016-03" db="EMBL/GenBank/DDBJ databases">
        <title>EvidentialGene: Evidence-directed Construction of Genes on Genomes.</title>
        <authorList>
            <person name="Gilbert D.G."/>
            <person name="Choi J.-H."/>
            <person name="Mockaitis K."/>
            <person name="Colbourne J."/>
            <person name="Pfrender M."/>
        </authorList>
    </citation>
    <scope>NUCLEOTIDE SEQUENCE [LARGE SCALE GENOMIC DNA]</scope>
    <source>
        <strain evidence="1 2">Xinb3</strain>
        <tissue evidence="1">Complete organism</tissue>
    </source>
</reference>
<organism evidence="1 2">
    <name type="scientific">Daphnia magna</name>
    <dbReference type="NCBI Taxonomy" id="35525"/>
    <lineage>
        <taxon>Eukaryota</taxon>
        <taxon>Metazoa</taxon>
        <taxon>Ecdysozoa</taxon>
        <taxon>Arthropoda</taxon>
        <taxon>Crustacea</taxon>
        <taxon>Branchiopoda</taxon>
        <taxon>Diplostraca</taxon>
        <taxon>Cladocera</taxon>
        <taxon>Anomopoda</taxon>
        <taxon>Daphniidae</taxon>
        <taxon>Daphnia</taxon>
    </lineage>
</organism>
<name>A0A164MLN1_9CRUS</name>
<proteinExistence type="predicted"/>
<comment type="caution">
    <text evidence="1">The sequence shown here is derived from an EMBL/GenBank/DDBJ whole genome shotgun (WGS) entry which is preliminary data.</text>
</comment>
<dbReference type="PROSITE" id="PS00233">
    <property type="entry name" value="CHIT_BIND_RR_1"/>
    <property type="match status" value="2"/>
</dbReference>
<evidence type="ECO:0000313" key="1">
    <source>
        <dbReference type="EMBL" id="KZS05168.1"/>
    </source>
</evidence>
<dbReference type="InterPro" id="IPR050468">
    <property type="entry name" value="Cuticle_Struct_Prot"/>
</dbReference>
<dbReference type="Proteomes" id="UP000076858">
    <property type="component" value="Unassembled WGS sequence"/>
</dbReference>
<sequence>MNISVAAIILYACAVSGKWIQPNTNEVARQFQSQDGFGQAKYGYSHPGQSAETHRDARGNQVGSYAYIDPEGREIRVNFIADENGYRVDNDHTQETAEVAAARSSHLAAHAAALAAARAASPNQEEWDAPQPVRSKPVTIPQEKSWVAPQQSWSNPPTTKWASVQADYGLPQPVQDTPEVQAAKNEFYQSYREAAARAPPQESVIVDQQNHWEAPQQKTRIAPQHNTWATPQPVQPSSSDIARQYQSQDGYGQAKYGYSHPGQSAETHRDAQGNQVGSYAYISPEGKEIRVNFIADENGYRVDNDHTQETAEVAAARSAHLAAHAAALAAAKAAPQNEEVWDAPPPAKSRAVAVPQQTRWTTLLNEYAL</sequence>
<dbReference type="PANTHER" id="PTHR10380">
    <property type="entry name" value="CUTICLE PROTEIN"/>
    <property type="match status" value="1"/>
</dbReference>
<keyword evidence="2" id="KW-1185">Reference proteome</keyword>
<dbReference type="EMBL" id="LRGB01002993">
    <property type="protein sequence ID" value="KZS05168.1"/>
    <property type="molecule type" value="Genomic_DNA"/>
</dbReference>
<dbReference type="InterPro" id="IPR000618">
    <property type="entry name" value="Insect_cuticle"/>
</dbReference>